<dbReference type="Proteomes" id="UP001523392">
    <property type="component" value="Unassembled WGS sequence"/>
</dbReference>
<protein>
    <submittedName>
        <fullName evidence="2">Uncharacterized protein</fullName>
    </submittedName>
</protein>
<comment type="caution">
    <text evidence="2">The sequence shown here is derived from an EMBL/GenBank/DDBJ whole genome shotgun (WGS) entry which is preliminary data.</text>
</comment>
<evidence type="ECO:0000256" key="1">
    <source>
        <dbReference type="SAM" id="MobiDB-lite"/>
    </source>
</evidence>
<evidence type="ECO:0000313" key="2">
    <source>
        <dbReference type="EMBL" id="MCO6416575.1"/>
    </source>
</evidence>
<evidence type="ECO:0000313" key="3">
    <source>
        <dbReference type="Proteomes" id="UP001523392"/>
    </source>
</evidence>
<feature type="region of interest" description="Disordered" evidence="1">
    <location>
        <begin position="60"/>
        <end position="91"/>
    </location>
</feature>
<sequence>MRQTILAQGPDRRVIETDDYGTNLLAPDGVVVERHGTDRHAEALSRLHAEGWQVVSDRHLRPEAAPTSDGGTPGIADAPGPAGTVTDGHSG</sequence>
<dbReference type="RefSeq" id="WP_252953187.1">
    <property type="nucleotide sequence ID" value="NZ_JAFIRR010000063.1"/>
</dbReference>
<reference evidence="2 3" key="1">
    <citation type="submission" date="2021-12" db="EMBL/GenBank/DDBJ databases">
        <title>Siccirubricoccus leaddurans sp. nov., a high concentration Zn2+ tolerance bacterium.</title>
        <authorList>
            <person name="Cao Y."/>
        </authorList>
    </citation>
    <scope>NUCLEOTIDE SEQUENCE [LARGE SCALE GENOMIC DNA]</scope>
    <source>
        <strain evidence="2 3">KC 17139</strain>
    </source>
</reference>
<gene>
    <name evidence="2" type="ORF">JYK14_10430</name>
</gene>
<keyword evidence="3" id="KW-1185">Reference proteome</keyword>
<name>A0ABT1D5K2_9PROT</name>
<dbReference type="EMBL" id="JAFIRR010000063">
    <property type="protein sequence ID" value="MCO6416575.1"/>
    <property type="molecule type" value="Genomic_DNA"/>
</dbReference>
<proteinExistence type="predicted"/>
<accession>A0ABT1D5K2</accession>
<organism evidence="2 3">
    <name type="scientific">Siccirubricoccus soli</name>
    <dbReference type="NCBI Taxonomy" id="2899147"/>
    <lineage>
        <taxon>Bacteria</taxon>
        <taxon>Pseudomonadati</taxon>
        <taxon>Pseudomonadota</taxon>
        <taxon>Alphaproteobacteria</taxon>
        <taxon>Acetobacterales</taxon>
        <taxon>Roseomonadaceae</taxon>
        <taxon>Siccirubricoccus</taxon>
    </lineage>
</organism>